<name>A0ABU2RLT7_9ACTN</name>
<dbReference type="InterPro" id="IPR038282">
    <property type="entry name" value="DUF2267_sf"/>
</dbReference>
<organism evidence="1 2">
    <name type="scientific">Streptomyces salyersiae</name>
    <dbReference type="NCBI Taxonomy" id="3075530"/>
    <lineage>
        <taxon>Bacteria</taxon>
        <taxon>Bacillati</taxon>
        <taxon>Actinomycetota</taxon>
        <taxon>Actinomycetes</taxon>
        <taxon>Kitasatosporales</taxon>
        <taxon>Streptomycetaceae</taxon>
        <taxon>Streptomyces</taxon>
    </lineage>
</organism>
<dbReference type="Gene3D" id="1.10.490.110">
    <property type="entry name" value="Uncharacterized conserved protein DUF2267"/>
    <property type="match status" value="1"/>
</dbReference>
<dbReference type="EMBL" id="JAVREX010000006">
    <property type="protein sequence ID" value="MDT0429467.1"/>
    <property type="molecule type" value="Genomic_DNA"/>
</dbReference>
<evidence type="ECO:0000313" key="2">
    <source>
        <dbReference type="Proteomes" id="UP001183777"/>
    </source>
</evidence>
<proteinExistence type="predicted"/>
<sequence>MNWQQLVEQVRYSGRYATSQEAEEVLRAVLPVLGAQVTGEERCELAAALPAEAATPLTRAIPHPRPLTAPAFVDAVAARLGCTGPQARWASATVLTLLGDHLGTDVTGRLLDALPRGYALLFGRAELTAAA</sequence>
<accession>A0ABU2RLT7</accession>
<dbReference type="RefSeq" id="WP_200694867.1">
    <property type="nucleotide sequence ID" value="NZ_JAVREX010000006.1"/>
</dbReference>
<dbReference type="Proteomes" id="UP001183777">
    <property type="component" value="Unassembled WGS sequence"/>
</dbReference>
<reference evidence="2" key="1">
    <citation type="submission" date="2023-07" db="EMBL/GenBank/DDBJ databases">
        <title>30 novel species of actinomycetes from the DSMZ collection.</title>
        <authorList>
            <person name="Nouioui I."/>
        </authorList>
    </citation>
    <scope>NUCLEOTIDE SEQUENCE [LARGE SCALE GENOMIC DNA]</scope>
    <source>
        <strain evidence="2">DSM 41770</strain>
    </source>
</reference>
<gene>
    <name evidence="1" type="ORF">RM649_17705</name>
</gene>
<dbReference type="InterPro" id="IPR018727">
    <property type="entry name" value="DUF2267"/>
</dbReference>
<comment type="caution">
    <text evidence="1">The sequence shown here is derived from an EMBL/GenBank/DDBJ whole genome shotgun (WGS) entry which is preliminary data.</text>
</comment>
<keyword evidence="2" id="KW-1185">Reference proteome</keyword>
<protein>
    <submittedName>
        <fullName evidence="1">DUF2267 domain-containing protein</fullName>
    </submittedName>
</protein>
<dbReference type="Pfam" id="PF10025">
    <property type="entry name" value="DUF2267"/>
    <property type="match status" value="1"/>
</dbReference>
<evidence type="ECO:0000313" key="1">
    <source>
        <dbReference type="EMBL" id="MDT0429467.1"/>
    </source>
</evidence>